<dbReference type="Proteomes" id="UP000256520">
    <property type="component" value="Unassembled WGS sequence"/>
</dbReference>
<dbReference type="GO" id="GO:0016887">
    <property type="term" value="F:ATP hydrolysis activity"/>
    <property type="evidence" value="ECO:0007669"/>
    <property type="project" value="InterPro"/>
</dbReference>
<dbReference type="InterPro" id="IPR027417">
    <property type="entry name" value="P-loop_NTPase"/>
</dbReference>
<evidence type="ECO:0000256" key="3">
    <source>
        <dbReference type="ARBA" id="ARBA00022840"/>
    </source>
</evidence>
<name>A0A3D8PZK2_9BACI</name>
<dbReference type="GO" id="GO:0005524">
    <property type="term" value="F:ATP binding"/>
    <property type="evidence" value="ECO:0007669"/>
    <property type="project" value="UniProtKB-KW"/>
</dbReference>
<dbReference type="InterPro" id="IPR051782">
    <property type="entry name" value="ABC_Transporter_VariousFunc"/>
</dbReference>
<dbReference type="InterPro" id="IPR003593">
    <property type="entry name" value="AAA+_ATPase"/>
</dbReference>
<reference evidence="6" key="1">
    <citation type="submission" date="2017-11" db="EMBL/GenBank/DDBJ databases">
        <authorList>
            <person name="Zhu W."/>
        </authorList>
    </citation>
    <scope>NUCLEOTIDE SEQUENCE [LARGE SCALE GENOMIC DNA]</scope>
    <source>
        <strain evidence="6">CAU 1051</strain>
    </source>
</reference>
<gene>
    <name evidence="5" type="ORF">CWR45_06030</name>
</gene>
<proteinExistence type="predicted"/>
<keyword evidence="3 5" id="KW-0067">ATP-binding</keyword>
<evidence type="ECO:0000256" key="1">
    <source>
        <dbReference type="ARBA" id="ARBA00022448"/>
    </source>
</evidence>
<feature type="domain" description="ABC transporter" evidence="4">
    <location>
        <begin position="1"/>
        <end position="232"/>
    </location>
</feature>
<dbReference type="AlphaFoldDB" id="A0A3D8PZK2"/>
<dbReference type="Gene3D" id="3.40.50.300">
    <property type="entry name" value="P-loop containing nucleotide triphosphate hydrolases"/>
    <property type="match status" value="1"/>
</dbReference>
<dbReference type="SMART" id="SM00382">
    <property type="entry name" value="AAA"/>
    <property type="match status" value="1"/>
</dbReference>
<dbReference type="EMBL" id="PIOD01000005">
    <property type="protein sequence ID" value="RDW20781.1"/>
    <property type="molecule type" value="Genomic_DNA"/>
</dbReference>
<comment type="caution">
    <text evidence="5">The sequence shown here is derived from an EMBL/GenBank/DDBJ whole genome shotgun (WGS) entry which is preliminary data.</text>
</comment>
<sequence>MISLYIKHKKYNSFELADIPINIKPGTINLLLGHNGAGKTTIIKSLFGLTEFEGDLNLNNRKISFESLDDVDFFKNQIAYLPDNISLLDYLTPTEYFQLIKYTNNSETNDTYLNHLIQIFNLDKYLNVPIRNLSHGNKKKTQIVSQLSRKTNFMVFDEPTNGLDPDMIITLKRVLEKLKAQGVGVLISTHDLNFGKGLFDNIIILRDGSIKLNSTKEEVKSKFGNILLEDLYTQVNKDYYKYIEGLLDELNISSS</sequence>
<keyword evidence="6" id="KW-1185">Reference proteome</keyword>
<dbReference type="RefSeq" id="WP_115748958.1">
    <property type="nucleotide sequence ID" value="NZ_PIOD01000005.1"/>
</dbReference>
<evidence type="ECO:0000256" key="2">
    <source>
        <dbReference type="ARBA" id="ARBA00022741"/>
    </source>
</evidence>
<evidence type="ECO:0000313" key="6">
    <source>
        <dbReference type="Proteomes" id="UP000256520"/>
    </source>
</evidence>
<dbReference type="OrthoDB" id="9804819at2"/>
<accession>A0A3D8PZK2</accession>
<protein>
    <submittedName>
        <fullName evidence="5">ABC transporter ATP-binding protein</fullName>
    </submittedName>
</protein>
<dbReference type="InterPro" id="IPR003439">
    <property type="entry name" value="ABC_transporter-like_ATP-bd"/>
</dbReference>
<evidence type="ECO:0000313" key="5">
    <source>
        <dbReference type="EMBL" id="RDW20781.1"/>
    </source>
</evidence>
<dbReference type="PROSITE" id="PS50893">
    <property type="entry name" value="ABC_TRANSPORTER_2"/>
    <property type="match status" value="1"/>
</dbReference>
<dbReference type="Pfam" id="PF00005">
    <property type="entry name" value="ABC_tran"/>
    <property type="match status" value="1"/>
</dbReference>
<dbReference type="PANTHER" id="PTHR42939:SF1">
    <property type="entry name" value="ABC TRANSPORTER ATP-BINDING PROTEIN ALBC-RELATED"/>
    <property type="match status" value="1"/>
</dbReference>
<dbReference type="PANTHER" id="PTHR42939">
    <property type="entry name" value="ABC TRANSPORTER ATP-BINDING PROTEIN ALBC-RELATED"/>
    <property type="match status" value="1"/>
</dbReference>
<dbReference type="SUPFAM" id="SSF52540">
    <property type="entry name" value="P-loop containing nucleoside triphosphate hydrolases"/>
    <property type="match status" value="1"/>
</dbReference>
<keyword evidence="1" id="KW-0813">Transport</keyword>
<evidence type="ECO:0000259" key="4">
    <source>
        <dbReference type="PROSITE" id="PS50893"/>
    </source>
</evidence>
<keyword evidence="2" id="KW-0547">Nucleotide-binding</keyword>
<organism evidence="5 6">
    <name type="scientific">Oceanobacillus chungangensis</name>
    <dbReference type="NCBI Taxonomy" id="1229152"/>
    <lineage>
        <taxon>Bacteria</taxon>
        <taxon>Bacillati</taxon>
        <taxon>Bacillota</taxon>
        <taxon>Bacilli</taxon>
        <taxon>Bacillales</taxon>
        <taxon>Bacillaceae</taxon>
        <taxon>Oceanobacillus</taxon>
    </lineage>
</organism>